<dbReference type="PIRSF" id="PIRSF016719">
    <property type="entry name" value="UCP016719"/>
    <property type="match status" value="1"/>
</dbReference>
<feature type="domain" description="Peptidoglycan beta-N-acetylmuramidase NamZ C-terminal" evidence="2">
    <location>
        <begin position="262"/>
        <end position="399"/>
    </location>
</feature>
<accession>A0AAW9S6I3</accession>
<organism evidence="3 4">
    <name type="scientific">Rapidithrix thailandica</name>
    <dbReference type="NCBI Taxonomy" id="413964"/>
    <lineage>
        <taxon>Bacteria</taxon>
        <taxon>Pseudomonadati</taxon>
        <taxon>Bacteroidota</taxon>
        <taxon>Cytophagia</taxon>
        <taxon>Cytophagales</taxon>
        <taxon>Flammeovirgaceae</taxon>
        <taxon>Rapidithrix</taxon>
    </lineage>
</organism>
<evidence type="ECO:0000313" key="4">
    <source>
        <dbReference type="Proteomes" id="UP001403385"/>
    </source>
</evidence>
<dbReference type="PANTHER" id="PTHR42915:SF1">
    <property type="entry name" value="PEPTIDOGLYCAN BETA-N-ACETYLMURAMIDASE NAMZ"/>
    <property type="match status" value="1"/>
</dbReference>
<keyword evidence="4" id="KW-1185">Reference proteome</keyword>
<dbReference type="PANTHER" id="PTHR42915">
    <property type="entry name" value="HYPOTHETICAL 460 KDA PROTEIN IN FEUA-SIGW INTERGENIC REGION [PRECURSOR]"/>
    <property type="match status" value="1"/>
</dbReference>
<dbReference type="RefSeq" id="WP_346821338.1">
    <property type="nucleotide sequence ID" value="NZ_JBDKWZ010000006.1"/>
</dbReference>
<dbReference type="Gene3D" id="3.90.1150.140">
    <property type="match status" value="1"/>
</dbReference>
<reference evidence="3 4" key="1">
    <citation type="submission" date="2024-04" db="EMBL/GenBank/DDBJ databases">
        <title>Novel genus in family Flammeovirgaceae.</title>
        <authorList>
            <person name="Nguyen T.H."/>
            <person name="Vuong T.Q."/>
            <person name="Le H."/>
            <person name="Kim S.-G."/>
        </authorList>
    </citation>
    <scope>NUCLEOTIDE SEQUENCE [LARGE SCALE GENOMIC DNA]</scope>
    <source>
        <strain evidence="3 4">JCM 23209</strain>
    </source>
</reference>
<dbReference type="Proteomes" id="UP001403385">
    <property type="component" value="Unassembled WGS sequence"/>
</dbReference>
<dbReference type="Pfam" id="PF20732">
    <property type="entry name" value="NamZ_C"/>
    <property type="match status" value="1"/>
</dbReference>
<comment type="caution">
    <text evidence="3">The sequence shown here is derived from an EMBL/GenBank/DDBJ whole genome shotgun (WGS) entry which is preliminary data.</text>
</comment>
<dbReference type="InterPro" id="IPR008302">
    <property type="entry name" value="NamZ"/>
</dbReference>
<protein>
    <submittedName>
        <fullName evidence="3">DUF1343 domain-containing protein</fullName>
    </submittedName>
</protein>
<proteinExistence type="predicted"/>
<dbReference type="Gene3D" id="3.40.50.12170">
    <property type="entry name" value="Uncharacterised protein PF07075, DUF1343"/>
    <property type="match status" value="1"/>
</dbReference>
<gene>
    <name evidence="3" type="ORF">AAG747_11600</name>
</gene>
<dbReference type="GO" id="GO:0033922">
    <property type="term" value="F:peptidoglycan beta-N-acetylmuramidase activity"/>
    <property type="evidence" value="ECO:0007669"/>
    <property type="project" value="InterPro"/>
</dbReference>
<dbReference type="EMBL" id="JBDKWZ010000006">
    <property type="protein sequence ID" value="MEN7548559.1"/>
    <property type="molecule type" value="Genomic_DNA"/>
</dbReference>
<dbReference type="Pfam" id="PF07075">
    <property type="entry name" value="NamZ_N"/>
    <property type="match status" value="1"/>
</dbReference>
<evidence type="ECO:0000313" key="3">
    <source>
        <dbReference type="EMBL" id="MEN7548559.1"/>
    </source>
</evidence>
<dbReference type="InterPro" id="IPR048502">
    <property type="entry name" value="NamZ_N"/>
</dbReference>
<feature type="domain" description="Peptidoglycan beta-N-acetylmuramidase NamZ N-terminal" evidence="1">
    <location>
        <begin position="59"/>
        <end position="257"/>
    </location>
</feature>
<dbReference type="InterPro" id="IPR048503">
    <property type="entry name" value="NamZ_C"/>
</dbReference>
<evidence type="ECO:0000259" key="2">
    <source>
        <dbReference type="Pfam" id="PF20732"/>
    </source>
</evidence>
<evidence type="ECO:0000259" key="1">
    <source>
        <dbReference type="Pfam" id="PF07075"/>
    </source>
</evidence>
<sequence length="402" mass="45560">MNILTLLCLLFTLACKPSEKPENEQKKQVETQQNPTAKTLRLGAERMGSYLPQLKGKRVGAVVNQTSMVGQTHLIDTLLHQGIEVKQIFAPEHGFRGAADAGEVVKDGKDVKTGLPILSLYGKNKKPSAEQLENLDVILFDIQDVGVRFYTYISTMHYIMEACAENGKKVIVLDRPNPNGWYVDGPVLDLKFRSFVGMHPIPVVHGLTVGELADMINGEAWLKGGKQCDLEVVPMENYTHTTRYSLPVKPSPNLPNDRAIELYPSICFFEGTVVSEGRGTEAPFQMIGAPWYPDCSYTFTPVSREGAKHPKFKNEKCCGKDLREKEERENNLFFSELIDFYQNSPDKKNFFRSSFFNKLAGNDRLIQQIKEEKSEAEIRQSWEPELGAYKAMRKQYLLYEDF</sequence>
<name>A0AAW9S6I3_9BACT</name>
<dbReference type="AlphaFoldDB" id="A0AAW9S6I3"/>